<feature type="transmembrane region" description="Helical" evidence="6">
    <location>
        <begin position="6"/>
        <end position="32"/>
    </location>
</feature>
<evidence type="ECO:0000256" key="5">
    <source>
        <dbReference type="ARBA" id="ARBA00023136"/>
    </source>
</evidence>
<dbReference type="RefSeq" id="WP_100705681.1">
    <property type="nucleotide sequence ID" value="NZ_NPDL01000002.1"/>
</dbReference>
<sequence length="196" mass="22003">MPNWAFDYLILPLGIYLARMTDVSIGTVRIILISRERKVLAALLGFVEVLLWLIVITQIMRNLSNVFCYIAYAGGFATGTFLGMVVEEKLALGHSLIRIIVPEKGEEIVQNLTQAGYRTTTLEAQGARGPVKVILSLLRRKDIPIVLGILKNTAPGAFYTIENARKTSDPELWKTSGQEGESFARILWRRQSRIRK</sequence>
<comment type="similarity">
    <text evidence="6">Belongs to the UPF0316 family.</text>
</comment>
<proteinExistence type="inferred from homology"/>
<comment type="subcellular location">
    <subcellularLocation>
        <location evidence="1 6">Cell membrane</location>
        <topology evidence="1 6">Multi-pass membrane protein</topology>
    </subcellularLocation>
</comment>
<dbReference type="InterPro" id="IPR044035">
    <property type="entry name" value="DUF5698"/>
</dbReference>
<dbReference type="PANTHER" id="PTHR40060">
    <property type="entry name" value="UPF0316 PROTEIN YEBE"/>
    <property type="match status" value="1"/>
</dbReference>
<evidence type="ECO:0000313" key="10">
    <source>
        <dbReference type="Proteomes" id="UP000232196"/>
    </source>
</evidence>
<dbReference type="InterPro" id="IPR022930">
    <property type="entry name" value="UPF0316"/>
</dbReference>
<dbReference type="GO" id="GO:0005886">
    <property type="term" value="C:plasma membrane"/>
    <property type="evidence" value="ECO:0007669"/>
    <property type="project" value="UniProtKB-SubCell"/>
</dbReference>
<keyword evidence="3 6" id="KW-0812">Transmembrane</keyword>
<organism evidence="9 10">
    <name type="scientific">Leptospira hartskeerlii</name>
    <dbReference type="NCBI Taxonomy" id="2023177"/>
    <lineage>
        <taxon>Bacteria</taxon>
        <taxon>Pseudomonadati</taxon>
        <taxon>Spirochaetota</taxon>
        <taxon>Spirochaetia</taxon>
        <taxon>Leptospirales</taxon>
        <taxon>Leptospiraceae</taxon>
        <taxon>Leptospira</taxon>
    </lineage>
</organism>
<keyword evidence="4 6" id="KW-1133">Transmembrane helix</keyword>
<evidence type="ECO:0000256" key="4">
    <source>
        <dbReference type="ARBA" id="ARBA00022989"/>
    </source>
</evidence>
<dbReference type="NCBIfam" id="NF003191">
    <property type="entry name" value="PRK04164.1-2"/>
    <property type="match status" value="1"/>
</dbReference>
<dbReference type="Proteomes" id="UP000232196">
    <property type="component" value="Unassembled WGS sequence"/>
</dbReference>
<keyword evidence="2 6" id="KW-1003">Cell membrane</keyword>
<accession>A0A2M9XGS4</accession>
<evidence type="ECO:0000259" key="7">
    <source>
        <dbReference type="Pfam" id="PF10035"/>
    </source>
</evidence>
<feature type="transmembrane region" description="Helical" evidence="6">
    <location>
        <begin position="39"/>
        <end position="60"/>
    </location>
</feature>
<dbReference type="HAMAP" id="MF_01515">
    <property type="entry name" value="UPF0316"/>
    <property type="match status" value="1"/>
</dbReference>
<comment type="caution">
    <text evidence="9">The sequence shown here is derived from an EMBL/GenBank/DDBJ whole genome shotgun (WGS) entry which is preliminary data.</text>
</comment>
<feature type="domain" description="DUF5698" evidence="8">
    <location>
        <begin position="27"/>
        <end position="84"/>
    </location>
</feature>
<dbReference type="Pfam" id="PF10035">
    <property type="entry name" value="DUF2179"/>
    <property type="match status" value="1"/>
</dbReference>
<evidence type="ECO:0000256" key="2">
    <source>
        <dbReference type="ARBA" id="ARBA00022475"/>
    </source>
</evidence>
<name>A0A2M9XGS4_9LEPT</name>
<dbReference type="InterPro" id="IPR019264">
    <property type="entry name" value="DUF2179"/>
</dbReference>
<gene>
    <name evidence="9" type="ORF">CH357_05215</name>
</gene>
<evidence type="ECO:0000313" key="9">
    <source>
        <dbReference type="EMBL" id="PJZ26887.1"/>
    </source>
</evidence>
<feature type="transmembrane region" description="Helical" evidence="6">
    <location>
        <begin position="66"/>
        <end position="86"/>
    </location>
</feature>
<dbReference type="EMBL" id="NPDN01000002">
    <property type="protein sequence ID" value="PJZ26887.1"/>
    <property type="molecule type" value="Genomic_DNA"/>
</dbReference>
<dbReference type="CDD" id="cd16381">
    <property type="entry name" value="YitT_C_like_1"/>
    <property type="match status" value="1"/>
</dbReference>
<evidence type="ECO:0000256" key="1">
    <source>
        <dbReference type="ARBA" id="ARBA00004651"/>
    </source>
</evidence>
<protein>
    <recommendedName>
        <fullName evidence="6">UPF0316 protein CH357_05215</fullName>
    </recommendedName>
</protein>
<keyword evidence="5 6" id="KW-0472">Membrane</keyword>
<dbReference type="AlphaFoldDB" id="A0A2M9XGS4"/>
<dbReference type="PANTHER" id="PTHR40060:SF1">
    <property type="entry name" value="UPF0316 PROTEIN YEBE"/>
    <property type="match status" value="1"/>
</dbReference>
<keyword evidence="10" id="KW-1185">Reference proteome</keyword>
<dbReference type="OrthoDB" id="48231at2"/>
<feature type="domain" description="DUF2179" evidence="7">
    <location>
        <begin position="119"/>
        <end position="166"/>
    </location>
</feature>
<evidence type="ECO:0000256" key="3">
    <source>
        <dbReference type="ARBA" id="ARBA00022692"/>
    </source>
</evidence>
<reference evidence="9 10" key="1">
    <citation type="submission" date="2017-07" db="EMBL/GenBank/DDBJ databases">
        <title>Leptospira spp. isolated from tropical soils.</title>
        <authorList>
            <person name="Thibeaux R."/>
            <person name="Iraola G."/>
            <person name="Ferres I."/>
            <person name="Bierque E."/>
            <person name="Girault D."/>
            <person name="Soupe-Gilbert M.-E."/>
            <person name="Picardeau M."/>
            <person name="Goarant C."/>
        </authorList>
    </citation>
    <scope>NUCLEOTIDE SEQUENCE [LARGE SCALE GENOMIC DNA]</scope>
    <source>
        <strain evidence="9 10">MCA1-C-A1</strain>
    </source>
</reference>
<evidence type="ECO:0000259" key="8">
    <source>
        <dbReference type="Pfam" id="PF18955"/>
    </source>
</evidence>
<dbReference type="Pfam" id="PF18955">
    <property type="entry name" value="DUF5698"/>
    <property type="match status" value="1"/>
</dbReference>
<evidence type="ECO:0000256" key="6">
    <source>
        <dbReference type="HAMAP-Rule" id="MF_01515"/>
    </source>
</evidence>